<name>A0AAD7ZCQ0_DIPPU</name>
<protein>
    <submittedName>
        <fullName evidence="2">Uncharacterized protein</fullName>
    </submittedName>
</protein>
<dbReference type="EMBL" id="JASPKZ010008895">
    <property type="protein sequence ID" value="KAJ9578270.1"/>
    <property type="molecule type" value="Genomic_DNA"/>
</dbReference>
<reference evidence="2" key="1">
    <citation type="journal article" date="2023" name="IScience">
        <title>Live-bearing cockroach genome reveals convergent evolutionary mechanisms linked to viviparity in insects and beyond.</title>
        <authorList>
            <person name="Fouks B."/>
            <person name="Harrison M.C."/>
            <person name="Mikhailova A.A."/>
            <person name="Marchal E."/>
            <person name="English S."/>
            <person name="Carruthers M."/>
            <person name="Jennings E.C."/>
            <person name="Chiamaka E.L."/>
            <person name="Frigard R.A."/>
            <person name="Pippel M."/>
            <person name="Attardo G.M."/>
            <person name="Benoit J.B."/>
            <person name="Bornberg-Bauer E."/>
            <person name="Tobe S.S."/>
        </authorList>
    </citation>
    <scope>NUCLEOTIDE SEQUENCE</scope>
    <source>
        <strain evidence="2">Stay&amp;Tobe</strain>
    </source>
</reference>
<proteinExistence type="predicted"/>
<organism evidence="2 3">
    <name type="scientific">Diploptera punctata</name>
    <name type="common">Pacific beetle cockroach</name>
    <dbReference type="NCBI Taxonomy" id="6984"/>
    <lineage>
        <taxon>Eukaryota</taxon>
        <taxon>Metazoa</taxon>
        <taxon>Ecdysozoa</taxon>
        <taxon>Arthropoda</taxon>
        <taxon>Hexapoda</taxon>
        <taxon>Insecta</taxon>
        <taxon>Pterygota</taxon>
        <taxon>Neoptera</taxon>
        <taxon>Polyneoptera</taxon>
        <taxon>Dictyoptera</taxon>
        <taxon>Blattodea</taxon>
        <taxon>Blaberoidea</taxon>
        <taxon>Blaberidae</taxon>
        <taxon>Diplopterinae</taxon>
        <taxon>Diploptera</taxon>
    </lineage>
</organism>
<evidence type="ECO:0000313" key="3">
    <source>
        <dbReference type="Proteomes" id="UP001233999"/>
    </source>
</evidence>
<dbReference type="Proteomes" id="UP001233999">
    <property type="component" value="Unassembled WGS sequence"/>
</dbReference>
<sequence length="254" mass="29219">LGFEIGVIRRRDMRFRGSILFHFTPLLFSYFIQDFQNLNTILKNIDVIKYENSHIRRNPLCIVYGNNRALWLKPVQFFHLSYLSALTSSSHPGTSINTSFQDSLLPINSRAFDQGTLPRTLNVTKFTSTLNLNLVIVESIILFSLSPLSILNLFLNISDLEFFGRLLSNKIREASRKQICILCIIHVQNSNGRYINETMVLNVLGLAMILQLETWNKAVTFIQYITLISLIISQLSLLLFLFVLLMVGFEYAIY</sequence>
<keyword evidence="1" id="KW-0472">Membrane</keyword>
<feature type="transmembrane region" description="Helical" evidence="1">
    <location>
        <begin position="134"/>
        <end position="155"/>
    </location>
</feature>
<feature type="non-terminal residue" evidence="2">
    <location>
        <position position="254"/>
    </location>
</feature>
<keyword evidence="1" id="KW-0812">Transmembrane</keyword>
<accession>A0AAD7ZCQ0</accession>
<feature type="non-terminal residue" evidence="2">
    <location>
        <position position="1"/>
    </location>
</feature>
<dbReference type="AlphaFoldDB" id="A0AAD7ZCQ0"/>
<reference evidence="2" key="2">
    <citation type="submission" date="2023-05" db="EMBL/GenBank/DDBJ databases">
        <authorList>
            <person name="Fouks B."/>
        </authorList>
    </citation>
    <scope>NUCLEOTIDE SEQUENCE</scope>
    <source>
        <strain evidence="2">Stay&amp;Tobe</strain>
        <tissue evidence="2">Testes</tissue>
    </source>
</reference>
<evidence type="ECO:0000256" key="1">
    <source>
        <dbReference type="SAM" id="Phobius"/>
    </source>
</evidence>
<feature type="transmembrane region" description="Helical" evidence="1">
    <location>
        <begin position="224"/>
        <end position="249"/>
    </location>
</feature>
<keyword evidence="1" id="KW-1133">Transmembrane helix</keyword>
<evidence type="ECO:0000313" key="2">
    <source>
        <dbReference type="EMBL" id="KAJ9578270.1"/>
    </source>
</evidence>
<gene>
    <name evidence="2" type="ORF">L9F63_005491</name>
</gene>
<feature type="transmembrane region" description="Helical" evidence="1">
    <location>
        <begin position="15"/>
        <end position="32"/>
    </location>
</feature>
<keyword evidence="3" id="KW-1185">Reference proteome</keyword>
<comment type="caution">
    <text evidence="2">The sequence shown here is derived from an EMBL/GenBank/DDBJ whole genome shotgun (WGS) entry which is preliminary data.</text>
</comment>